<organism evidence="1 2">
    <name type="scientific">Exocentrus adspersus</name>
    <dbReference type="NCBI Taxonomy" id="1586481"/>
    <lineage>
        <taxon>Eukaryota</taxon>
        <taxon>Metazoa</taxon>
        <taxon>Ecdysozoa</taxon>
        <taxon>Arthropoda</taxon>
        <taxon>Hexapoda</taxon>
        <taxon>Insecta</taxon>
        <taxon>Pterygota</taxon>
        <taxon>Neoptera</taxon>
        <taxon>Endopterygota</taxon>
        <taxon>Coleoptera</taxon>
        <taxon>Polyphaga</taxon>
        <taxon>Cucujiformia</taxon>
        <taxon>Chrysomeloidea</taxon>
        <taxon>Cerambycidae</taxon>
        <taxon>Lamiinae</taxon>
        <taxon>Acanthocinini</taxon>
        <taxon>Exocentrus</taxon>
    </lineage>
</organism>
<evidence type="ECO:0000313" key="1">
    <source>
        <dbReference type="EMBL" id="KAJ8915497.1"/>
    </source>
</evidence>
<sequence>MDPRAFNDEDGSFRRHDLLSAAFRQSAGFATDPAAQTQAKAQWPLSLSQMIGTRTPRSPTNYGGGARRKIVAQRTGGAPKIRHHYYEQTCLQPAQEPTPNQRVHVGVNPVVLLGFTVAVLSRRVHSGQTLLSCWGLPWLYLEARFEIATLGICAQANGSHSIDLHTRPPTRLKCIRCGRYVRKACSRSMKNLIVADDDKVICCEGITKSVIIELDKLGPANSADIGSDEVNKLKIQYLEEIIRQKDMIVGNQAIAITSLRDQVLLLKEQCQSSDKTQHRAWPPSD</sequence>
<keyword evidence="2" id="KW-1185">Reference proteome</keyword>
<evidence type="ECO:0000313" key="2">
    <source>
        <dbReference type="Proteomes" id="UP001159042"/>
    </source>
</evidence>
<dbReference type="Proteomes" id="UP001159042">
    <property type="component" value="Unassembled WGS sequence"/>
</dbReference>
<comment type="caution">
    <text evidence="1">The sequence shown here is derived from an EMBL/GenBank/DDBJ whole genome shotgun (WGS) entry which is preliminary data.</text>
</comment>
<accession>A0AAV8VMB4</accession>
<reference evidence="1 2" key="1">
    <citation type="journal article" date="2023" name="Insect Mol. Biol.">
        <title>Genome sequencing provides insights into the evolution of gene families encoding plant cell wall-degrading enzymes in longhorned beetles.</title>
        <authorList>
            <person name="Shin N.R."/>
            <person name="Okamura Y."/>
            <person name="Kirsch R."/>
            <person name="Pauchet Y."/>
        </authorList>
    </citation>
    <scope>NUCLEOTIDE SEQUENCE [LARGE SCALE GENOMIC DNA]</scope>
    <source>
        <strain evidence="1">EAD_L_NR</strain>
    </source>
</reference>
<dbReference type="EMBL" id="JANEYG010000052">
    <property type="protein sequence ID" value="KAJ8915497.1"/>
    <property type="molecule type" value="Genomic_DNA"/>
</dbReference>
<protein>
    <submittedName>
        <fullName evidence="1">Uncharacterized protein</fullName>
    </submittedName>
</protein>
<gene>
    <name evidence="1" type="ORF">NQ315_012378</name>
</gene>
<proteinExistence type="predicted"/>
<dbReference type="AlphaFoldDB" id="A0AAV8VMB4"/>
<name>A0AAV8VMB4_9CUCU</name>